<comment type="similarity">
    <text evidence="1">Belongs to the flavin-dependent halogenase family. Bacterial tryptophan halogenase subfamily.</text>
</comment>
<dbReference type="InterPro" id="IPR006905">
    <property type="entry name" value="Flavin_halogenase"/>
</dbReference>
<dbReference type="PANTHER" id="PTHR43747:SF4">
    <property type="entry name" value="FLAVIN-DEPENDENT TRYPTOPHAN HALOGENASE"/>
    <property type="match status" value="1"/>
</dbReference>
<dbReference type="PANTHER" id="PTHR43747">
    <property type="entry name" value="FAD-BINDING PROTEIN"/>
    <property type="match status" value="1"/>
</dbReference>
<dbReference type="Pfam" id="PF04820">
    <property type="entry name" value="Trp_halogenase"/>
    <property type="match status" value="1"/>
</dbReference>
<proteinExistence type="inferred from homology"/>
<organism evidence="2 3">
    <name type="scientific">Nocardia callitridis</name>
    <dbReference type="NCBI Taxonomy" id="648753"/>
    <lineage>
        <taxon>Bacteria</taxon>
        <taxon>Bacillati</taxon>
        <taxon>Actinomycetota</taxon>
        <taxon>Actinomycetes</taxon>
        <taxon>Mycobacteriales</taxon>
        <taxon>Nocardiaceae</taxon>
        <taxon>Nocardia</taxon>
    </lineage>
</organism>
<keyword evidence="3" id="KW-1185">Reference proteome</keyword>
<gene>
    <name evidence="2" type="ORF">GCM10023318_39160</name>
</gene>
<sequence length="515" mass="57512">MINNVVIVGGGTAGWMTAAYLKAAFADQISITLVESGAVGAGEGTRGDIRHFFEFLGVKEADWMPACNATYKLAVRFQDWRRPGTSFYHPFEPMRSVDGFALADWWLHDGPTDRFDKDCFVTASLCDAGRSPRHLDGSLMHTGVVAASTESLGPTMSEHPAATRFPYAYHVDTALLAAYLTTYSVERGVRHIIDEVTDVRLDERGWIDRVLTEEHGELRGELYIDCTGFRGSLLNEALEVPFVSYQDTLPNDSAVTLRVPLDMEKSDIPACTTVTTQQAGWIWKIPLFGRLDAGYVYAEDYCTPDEAQRTLREFVGQEAADVEAEHIRMRIGRSESSWRHNCVAIGPSSGFLEPLESTGIFLIHHAVEQLVKHFPAEDWHPGMRKRYNSAVNHAIDGVREFLVVHYRAAGRKDTQYWKDTKTRAIPDALAERIECWQAQLPDTENIFPYYHGLTPSSYMCILLGAGSIGVPVSPALSLSDQAAARKEFAAIRTTARDLVKTLPTHYEYLAQLRRA</sequence>
<dbReference type="PIRSF" id="PIRSF011396">
    <property type="entry name" value="Trp_halogenase"/>
    <property type="match status" value="1"/>
</dbReference>
<dbReference type="SUPFAM" id="SSF51905">
    <property type="entry name" value="FAD/NAD(P)-binding domain"/>
    <property type="match status" value="1"/>
</dbReference>
<dbReference type="EMBL" id="BAABJM010000003">
    <property type="protein sequence ID" value="GAA5059073.1"/>
    <property type="molecule type" value="Genomic_DNA"/>
</dbReference>
<dbReference type="InterPro" id="IPR036188">
    <property type="entry name" value="FAD/NAD-bd_sf"/>
</dbReference>
<dbReference type="RefSeq" id="WP_345496976.1">
    <property type="nucleotide sequence ID" value="NZ_BAABJM010000003.1"/>
</dbReference>
<accession>A0ABP9KME8</accession>
<dbReference type="Proteomes" id="UP001500603">
    <property type="component" value="Unassembled WGS sequence"/>
</dbReference>
<evidence type="ECO:0000313" key="2">
    <source>
        <dbReference type="EMBL" id="GAA5059073.1"/>
    </source>
</evidence>
<dbReference type="InterPro" id="IPR050816">
    <property type="entry name" value="Flavin-dep_Halogenase_NPB"/>
</dbReference>
<reference evidence="3" key="1">
    <citation type="journal article" date="2019" name="Int. J. Syst. Evol. Microbiol.">
        <title>The Global Catalogue of Microorganisms (GCM) 10K type strain sequencing project: providing services to taxonomists for standard genome sequencing and annotation.</title>
        <authorList>
            <consortium name="The Broad Institute Genomics Platform"/>
            <consortium name="The Broad Institute Genome Sequencing Center for Infectious Disease"/>
            <person name="Wu L."/>
            <person name="Ma J."/>
        </authorList>
    </citation>
    <scope>NUCLEOTIDE SEQUENCE [LARGE SCALE GENOMIC DNA]</scope>
    <source>
        <strain evidence="3">JCM 18298</strain>
    </source>
</reference>
<protein>
    <submittedName>
        <fullName evidence="2">Tryptophan 7-halogenase</fullName>
    </submittedName>
</protein>
<evidence type="ECO:0000256" key="1">
    <source>
        <dbReference type="ARBA" id="ARBA00038396"/>
    </source>
</evidence>
<name>A0ABP9KME8_9NOCA</name>
<dbReference type="Gene3D" id="3.50.50.60">
    <property type="entry name" value="FAD/NAD(P)-binding domain"/>
    <property type="match status" value="1"/>
</dbReference>
<dbReference type="InterPro" id="IPR033856">
    <property type="entry name" value="Trp_halogen"/>
</dbReference>
<evidence type="ECO:0000313" key="3">
    <source>
        <dbReference type="Proteomes" id="UP001500603"/>
    </source>
</evidence>
<comment type="caution">
    <text evidence="2">The sequence shown here is derived from an EMBL/GenBank/DDBJ whole genome shotgun (WGS) entry which is preliminary data.</text>
</comment>